<comment type="similarity">
    <text evidence="8">Belongs to the tRNA(Ile)-lysidine synthase family.</text>
</comment>
<evidence type="ECO:0000313" key="10">
    <source>
        <dbReference type="EMBL" id="UNY98480.1"/>
    </source>
</evidence>
<evidence type="ECO:0000256" key="7">
    <source>
        <dbReference type="ARBA" id="ARBA00048539"/>
    </source>
</evidence>
<dbReference type="InterPro" id="IPR011063">
    <property type="entry name" value="TilS/TtcA_N"/>
</dbReference>
<comment type="function">
    <text evidence="8">Ligates lysine onto the cytidine present at position 34 of the AUA codon-specific tRNA(Ile) that contains the anticodon CAU, in an ATP-dependent manner. Cytidine is converted to lysidine, thus changing the amino acid specificity of the tRNA from methionine to isoleucine.</text>
</comment>
<evidence type="ECO:0000313" key="11">
    <source>
        <dbReference type="Proteomes" id="UP000829476"/>
    </source>
</evidence>
<dbReference type="Pfam" id="PF01171">
    <property type="entry name" value="ATP_bind_3"/>
    <property type="match status" value="1"/>
</dbReference>
<keyword evidence="11" id="KW-1185">Reference proteome</keyword>
<dbReference type="Gene3D" id="3.40.50.620">
    <property type="entry name" value="HUPs"/>
    <property type="match status" value="1"/>
</dbReference>
<accession>A0ABY3YL39</accession>
<evidence type="ECO:0000256" key="5">
    <source>
        <dbReference type="ARBA" id="ARBA00022741"/>
    </source>
</evidence>
<keyword evidence="5 8" id="KW-0547">Nucleotide-binding</keyword>
<dbReference type="RefSeq" id="WP_242936886.1">
    <property type="nucleotide sequence ID" value="NZ_CP094326.1"/>
</dbReference>
<dbReference type="PANTHER" id="PTHR43033:SF1">
    <property type="entry name" value="TRNA(ILE)-LYSIDINE SYNTHASE-RELATED"/>
    <property type="match status" value="1"/>
</dbReference>
<name>A0ABY3YL39_9FLAO</name>
<evidence type="ECO:0000256" key="4">
    <source>
        <dbReference type="ARBA" id="ARBA00022694"/>
    </source>
</evidence>
<dbReference type="EC" id="6.3.4.19" evidence="8"/>
<dbReference type="EMBL" id="CP094326">
    <property type="protein sequence ID" value="UNY98480.1"/>
    <property type="molecule type" value="Genomic_DNA"/>
</dbReference>
<evidence type="ECO:0000256" key="8">
    <source>
        <dbReference type="HAMAP-Rule" id="MF_01161"/>
    </source>
</evidence>
<dbReference type="InterPro" id="IPR012795">
    <property type="entry name" value="tRNA_Ile_lys_synt_N"/>
</dbReference>
<dbReference type="Pfam" id="PF11734">
    <property type="entry name" value="TilS_C"/>
    <property type="match status" value="1"/>
</dbReference>
<dbReference type="NCBIfam" id="TIGR02433">
    <property type="entry name" value="lysidine_TilS_C"/>
    <property type="match status" value="1"/>
</dbReference>
<dbReference type="InterPro" id="IPR012094">
    <property type="entry name" value="tRNA_Ile_lys_synt"/>
</dbReference>
<feature type="domain" description="Lysidine-tRNA(Ile) synthetase C-terminal" evidence="9">
    <location>
        <begin position="360"/>
        <end position="432"/>
    </location>
</feature>
<evidence type="ECO:0000259" key="9">
    <source>
        <dbReference type="SMART" id="SM00977"/>
    </source>
</evidence>
<dbReference type="InterPro" id="IPR014729">
    <property type="entry name" value="Rossmann-like_a/b/a_fold"/>
</dbReference>
<feature type="binding site" evidence="8">
    <location>
        <begin position="26"/>
        <end position="31"/>
    </location>
    <ligand>
        <name>ATP</name>
        <dbReference type="ChEBI" id="CHEBI:30616"/>
    </ligand>
</feature>
<dbReference type="InterPro" id="IPR012796">
    <property type="entry name" value="Lysidine-tRNA-synth_C"/>
</dbReference>
<proteinExistence type="inferred from homology"/>
<keyword evidence="4 8" id="KW-0819">tRNA processing</keyword>
<gene>
    <name evidence="8 10" type="primary">tilS</name>
    <name evidence="10" type="ORF">MQE36_15545</name>
</gene>
<reference evidence="10 11" key="1">
    <citation type="journal article" date="2018" name="Int. J. Syst. Evol. Microbiol.">
        <title>Zhouia spongiae sp. nov., isolated from a marine sponge.</title>
        <authorList>
            <person name="Zhuang L."/>
            <person name="Lin B."/>
            <person name="Qin F."/>
            <person name="Luo L."/>
        </authorList>
    </citation>
    <scope>NUCLEOTIDE SEQUENCE [LARGE SCALE GENOMIC DNA]</scope>
    <source>
        <strain evidence="10 11">HN-Y44</strain>
    </source>
</reference>
<evidence type="ECO:0000256" key="2">
    <source>
        <dbReference type="ARBA" id="ARBA00022490"/>
    </source>
</evidence>
<keyword evidence="2 8" id="KW-0963">Cytoplasm</keyword>
<dbReference type="SUPFAM" id="SSF56037">
    <property type="entry name" value="PheT/TilS domain"/>
    <property type="match status" value="1"/>
</dbReference>
<organism evidence="10 11">
    <name type="scientific">Zhouia spongiae</name>
    <dbReference type="NCBI Taxonomy" id="2202721"/>
    <lineage>
        <taxon>Bacteria</taxon>
        <taxon>Pseudomonadati</taxon>
        <taxon>Bacteroidota</taxon>
        <taxon>Flavobacteriia</taxon>
        <taxon>Flavobacteriales</taxon>
        <taxon>Flavobacteriaceae</taxon>
        <taxon>Zhouia</taxon>
    </lineage>
</organism>
<evidence type="ECO:0000256" key="3">
    <source>
        <dbReference type="ARBA" id="ARBA00022598"/>
    </source>
</evidence>
<comment type="domain">
    <text evidence="8">The N-terminal region contains the highly conserved SGGXDS motif, predicted to be a P-loop motif involved in ATP binding.</text>
</comment>
<dbReference type="PANTHER" id="PTHR43033">
    <property type="entry name" value="TRNA(ILE)-LYSIDINE SYNTHASE-RELATED"/>
    <property type="match status" value="1"/>
</dbReference>
<dbReference type="CDD" id="cd01992">
    <property type="entry name" value="TilS_N"/>
    <property type="match status" value="1"/>
</dbReference>
<protein>
    <recommendedName>
        <fullName evidence="8">tRNA(Ile)-lysidine synthase</fullName>
        <ecNumber evidence="8">6.3.4.19</ecNumber>
    </recommendedName>
    <alternativeName>
        <fullName evidence="8">tRNA(Ile)-2-lysyl-cytidine synthase</fullName>
    </alternativeName>
    <alternativeName>
        <fullName evidence="8">tRNA(Ile)-lysidine synthetase</fullName>
    </alternativeName>
</protein>
<dbReference type="HAMAP" id="MF_01161">
    <property type="entry name" value="tRNA_Ile_lys_synt"/>
    <property type="match status" value="1"/>
</dbReference>
<dbReference type="SMART" id="SM00977">
    <property type="entry name" value="TilS_C"/>
    <property type="match status" value="1"/>
</dbReference>
<keyword evidence="6 8" id="KW-0067">ATP-binding</keyword>
<dbReference type="Proteomes" id="UP000829476">
    <property type="component" value="Chromosome"/>
</dbReference>
<comment type="catalytic activity">
    <reaction evidence="7 8">
        <text>cytidine(34) in tRNA(Ile2) + L-lysine + ATP = lysidine(34) in tRNA(Ile2) + AMP + diphosphate + H(+)</text>
        <dbReference type="Rhea" id="RHEA:43744"/>
        <dbReference type="Rhea" id="RHEA-COMP:10625"/>
        <dbReference type="Rhea" id="RHEA-COMP:10670"/>
        <dbReference type="ChEBI" id="CHEBI:15378"/>
        <dbReference type="ChEBI" id="CHEBI:30616"/>
        <dbReference type="ChEBI" id="CHEBI:32551"/>
        <dbReference type="ChEBI" id="CHEBI:33019"/>
        <dbReference type="ChEBI" id="CHEBI:82748"/>
        <dbReference type="ChEBI" id="CHEBI:83665"/>
        <dbReference type="ChEBI" id="CHEBI:456215"/>
        <dbReference type="EC" id="6.3.4.19"/>
    </reaction>
</comment>
<keyword evidence="3 8" id="KW-0436">Ligase</keyword>
<evidence type="ECO:0000256" key="6">
    <source>
        <dbReference type="ARBA" id="ARBA00022840"/>
    </source>
</evidence>
<evidence type="ECO:0000256" key="1">
    <source>
        <dbReference type="ARBA" id="ARBA00004496"/>
    </source>
</evidence>
<dbReference type="NCBIfam" id="TIGR02432">
    <property type="entry name" value="lysidine_TilS_N"/>
    <property type="match status" value="1"/>
</dbReference>
<sequence>MQELFNKHISKNFSFVKQAKILIATSGGIDSVVLTHLCKNAGLTIALAHCNFKLRGNESDADEAFVKTLATDLNIPVYTTYFNTLKYKDEHKVSVQMAARELRYNWFASLIDEYNFDCVFTAHHADDNLETFLINLSRGTGIEGLMGIPSLYKNTVRPLLPFTREEIENFAVQHGIIWREDSSNEESKYLRNKLRLEVIPELKSVNTSFMDNFNKTIRFIQGTSQIVRNHLEELKQKLFVFEEDRIIINAERLKELSPRKDYLFGLFNEYGFREWNDVESLLFSSSGKQVFSETHRMLKNREEIIITPIKPIEIEDYYSLEKDAGLDVSSLRLVVYDVGLTGPFKNNLAYIDKDLLKYPLIVRKWKKGDYFYPLGMQNKKLLSKFFKDEKFSILDKENAWILCSGNEIVWVIDHRIDDRYKVTSKTKNILKIEHLK</sequence>
<dbReference type="SUPFAM" id="SSF52402">
    <property type="entry name" value="Adenine nucleotide alpha hydrolases-like"/>
    <property type="match status" value="1"/>
</dbReference>
<dbReference type="GO" id="GO:0032267">
    <property type="term" value="F:tRNA(Ile)-lysidine synthase activity"/>
    <property type="evidence" value="ECO:0007669"/>
    <property type="project" value="UniProtKB-EC"/>
</dbReference>
<comment type="subcellular location">
    <subcellularLocation>
        <location evidence="1 8">Cytoplasm</location>
    </subcellularLocation>
</comment>